<organism evidence="1 2">
    <name type="scientific">Roseateles asaccharophilus</name>
    <dbReference type="NCBI Taxonomy" id="582607"/>
    <lineage>
        <taxon>Bacteria</taxon>
        <taxon>Pseudomonadati</taxon>
        <taxon>Pseudomonadota</taxon>
        <taxon>Betaproteobacteria</taxon>
        <taxon>Burkholderiales</taxon>
        <taxon>Sphaerotilaceae</taxon>
        <taxon>Roseateles</taxon>
    </lineage>
</organism>
<dbReference type="RefSeq" id="WP_310332918.1">
    <property type="nucleotide sequence ID" value="NZ_JAVDXV010000012.1"/>
</dbReference>
<proteinExistence type="predicted"/>
<protein>
    <submittedName>
        <fullName evidence="1">Uncharacterized protein</fullName>
    </submittedName>
</protein>
<sequence length="96" mass="10272">MNDGFGHEVPARHAQRTHRQVSRYCIVIASTDGTLARLFLADRTQVAEFDAGTEEVAELIKTASASTGAQGAEWDRALAGHTAAERAAATVYTLDV</sequence>
<accession>A0ABU2AFC7</accession>
<comment type="caution">
    <text evidence="1">The sequence shown here is derived from an EMBL/GenBank/DDBJ whole genome shotgun (WGS) entry which is preliminary data.</text>
</comment>
<evidence type="ECO:0000313" key="1">
    <source>
        <dbReference type="EMBL" id="MDR7335917.1"/>
    </source>
</evidence>
<evidence type="ECO:0000313" key="2">
    <source>
        <dbReference type="Proteomes" id="UP001180825"/>
    </source>
</evidence>
<keyword evidence="2" id="KW-1185">Reference proteome</keyword>
<dbReference type="Proteomes" id="UP001180825">
    <property type="component" value="Unassembled WGS sequence"/>
</dbReference>
<reference evidence="1 2" key="1">
    <citation type="submission" date="2023-07" db="EMBL/GenBank/DDBJ databases">
        <title>Sorghum-associated microbial communities from plants grown in Nebraska, USA.</title>
        <authorList>
            <person name="Schachtman D."/>
        </authorList>
    </citation>
    <scope>NUCLEOTIDE SEQUENCE [LARGE SCALE GENOMIC DNA]</scope>
    <source>
        <strain evidence="1 2">BE316</strain>
    </source>
</reference>
<dbReference type="EMBL" id="JAVDXV010000012">
    <property type="protein sequence ID" value="MDR7335917.1"/>
    <property type="molecule type" value="Genomic_DNA"/>
</dbReference>
<name>A0ABU2AFC7_9BURK</name>
<gene>
    <name evidence="1" type="ORF">J2X21_005084</name>
</gene>